<dbReference type="GO" id="GO:0005840">
    <property type="term" value="C:ribosome"/>
    <property type="evidence" value="ECO:0007669"/>
    <property type="project" value="InterPro"/>
</dbReference>
<dbReference type="Pfam" id="PF05239">
    <property type="entry name" value="PRC"/>
    <property type="match status" value="1"/>
</dbReference>
<dbReference type="PANTHER" id="PTHR33692">
    <property type="entry name" value="RIBOSOME MATURATION FACTOR RIMM"/>
    <property type="match status" value="1"/>
</dbReference>
<dbReference type="GO" id="GO:0043022">
    <property type="term" value="F:ribosome binding"/>
    <property type="evidence" value="ECO:0007669"/>
    <property type="project" value="InterPro"/>
</dbReference>
<keyword evidence="4 5" id="KW-0143">Chaperone</keyword>
<reference evidence="8 9" key="1">
    <citation type="journal article" date="2019" name="ISME J.">
        <title>Insights into ecological role of a new deltaproteobacterial order Candidatus Acidulodesulfobacterales by metagenomics and metatranscriptomics.</title>
        <authorList>
            <person name="Tan S."/>
            <person name="Liu J."/>
            <person name="Fang Y."/>
            <person name="Hedlund B.P."/>
            <person name="Lian Z.H."/>
            <person name="Huang L.Y."/>
            <person name="Li J.T."/>
            <person name="Huang L.N."/>
            <person name="Li W.J."/>
            <person name="Jiang H.C."/>
            <person name="Dong H.L."/>
            <person name="Shu W.S."/>
        </authorList>
    </citation>
    <scope>NUCLEOTIDE SEQUENCE [LARGE SCALE GENOMIC DNA]</scope>
    <source>
        <strain evidence="8">AP2</strain>
    </source>
</reference>
<comment type="caution">
    <text evidence="8">The sequence shown here is derived from an EMBL/GenBank/DDBJ whole genome shotgun (WGS) entry which is preliminary data.</text>
</comment>
<comment type="domain">
    <text evidence="5">The PRC barrel domain binds ribosomal protein uS19.</text>
</comment>
<dbReference type="PANTHER" id="PTHR33692:SF1">
    <property type="entry name" value="RIBOSOME MATURATION FACTOR RIMM"/>
    <property type="match status" value="1"/>
</dbReference>
<dbReference type="EMBL" id="SGBC01000001">
    <property type="protein sequence ID" value="RZD17281.1"/>
    <property type="molecule type" value="Genomic_DNA"/>
</dbReference>
<evidence type="ECO:0000259" key="7">
    <source>
        <dbReference type="Pfam" id="PF05239"/>
    </source>
</evidence>
<dbReference type="InterPro" id="IPR027275">
    <property type="entry name" value="PRC-brl_dom"/>
</dbReference>
<comment type="subcellular location">
    <subcellularLocation>
        <location evidence="5">Cytoplasm</location>
    </subcellularLocation>
</comment>
<feature type="domain" description="RimM N-terminal" evidence="6">
    <location>
        <begin position="86"/>
        <end position="134"/>
    </location>
</feature>
<keyword evidence="3 5" id="KW-0698">rRNA processing</keyword>
<evidence type="ECO:0000256" key="3">
    <source>
        <dbReference type="ARBA" id="ARBA00022552"/>
    </source>
</evidence>
<evidence type="ECO:0000256" key="5">
    <source>
        <dbReference type="HAMAP-Rule" id="MF_00014"/>
    </source>
</evidence>
<name>A0A519BJ33_ACIG2</name>
<dbReference type="InterPro" id="IPR002676">
    <property type="entry name" value="RimM_N"/>
</dbReference>
<evidence type="ECO:0000313" key="8">
    <source>
        <dbReference type="EMBL" id="RZD17281.1"/>
    </source>
</evidence>
<dbReference type="HAMAP" id="MF_00014">
    <property type="entry name" value="Ribosome_mat_RimM"/>
    <property type="match status" value="1"/>
</dbReference>
<evidence type="ECO:0000256" key="2">
    <source>
        <dbReference type="ARBA" id="ARBA00022517"/>
    </source>
</evidence>
<feature type="domain" description="PRC-barrel" evidence="7">
    <location>
        <begin position="140"/>
        <end position="207"/>
    </location>
</feature>
<dbReference type="InterPro" id="IPR011961">
    <property type="entry name" value="RimM"/>
</dbReference>
<evidence type="ECO:0000256" key="1">
    <source>
        <dbReference type="ARBA" id="ARBA00022490"/>
    </source>
</evidence>
<dbReference type="Gene3D" id="2.40.30.60">
    <property type="entry name" value="RimM"/>
    <property type="match status" value="1"/>
</dbReference>
<dbReference type="SUPFAM" id="SSF50346">
    <property type="entry name" value="PRC-barrel domain"/>
    <property type="match status" value="1"/>
</dbReference>
<dbReference type="GO" id="GO:0005737">
    <property type="term" value="C:cytoplasm"/>
    <property type="evidence" value="ECO:0007669"/>
    <property type="project" value="UniProtKB-SubCell"/>
</dbReference>
<proteinExistence type="inferred from homology"/>
<dbReference type="NCBIfam" id="TIGR02273">
    <property type="entry name" value="16S_RimM"/>
    <property type="match status" value="1"/>
</dbReference>
<dbReference type="InterPro" id="IPR011033">
    <property type="entry name" value="PRC_barrel-like_sf"/>
</dbReference>
<dbReference type="Gene3D" id="2.30.30.240">
    <property type="entry name" value="PRC-barrel domain"/>
    <property type="match status" value="1"/>
</dbReference>
<dbReference type="AlphaFoldDB" id="A0A519BJ33"/>
<comment type="subunit">
    <text evidence="5">Binds ribosomal protein uS19.</text>
</comment>
<dbReference type="InterPro" id="IPR036976">
    <property type="entry name" value="RimM_N_sf"/>
</dbReference>
<comment type="similarity">
    <text evidence="5">Belongs to the RimM family.</text>
</comment>
<dbReference type="Proteomes" id="UP000316562">
    <property type="component" value="Unassembled WGS sequence"/>
</dbReference>
<keyword evidence="2 5" id="KW-0690">Ribosome biogenesis</keyword>
<keyword evidence="1 5" id="KW-0963">Cytoplasm</keyword>
<gene>
    <name evidence="5 8" type="primary">rimM</name>
    <name evidence="8" type="ORF">EVJ46_03365</name>
</gene>
<evidence type="ECO:0000313" key="9">
    <source>
        <dbReference type="Proteomes" id="UP000316562"/>
    </source>
</evidence>
<organism evidence="8 9">
    <name type="scientific">Acididesulfobacter guangdongensis</name>
    <dbReference type="NCBI Taxonomy" id="2597225"/>
    <lineage>
        <taxon>Bacteria</taxon>
        <taxon>Deltaproteobacteria</taxon>
        <taxon>Candidatus Acidulodesulfobacterales</taxon>
        <taxon>Candidatus Acididesulfobacter</taxon>
    </lineage>
</organism>
<dbReference type="Pfam" id="PF01782">
    <property type="entry name" value="RimM"/>
    <property type="match status" value="1"/>
</dbReference>
<evidence type="ECO:0000256" key="4">
    <source>
        <dbReference type="ARBA" id="ARBA00023186"/>
    </source>
</evidence>
<sequence length="213" mass="24350">MSEYIAVGSIIKPHGIKGEIVVRFFNPDFIFNEQLIKTKELMLYVSDSGNYTEKAAGVGFNRINIGNHQENCKDCKDDSANIFSNVLKSKTGYMPLFIEGIKKGNKQYFIKIENINSIEDAEKFRNAKVFTKKEQLRLEENEYLVSDLIGLKCLNILNQDLGSVTEIYQGDTDIAEIQSKDALYFLPMTDDNIQEIDIKNKVIIVKNENLYKI</sequence>
<evidence type="ECO:0000259" key="6">
    <source>
        <dbReference type="Pfam" id="PF01782"/>
    </source>
</evidence>
<accession>A0A519BJ33</accession>
<comment type="function">
    <text evidence="5">An accessory protein needed during the final step in the assembly of 30S ribosomal subunit, possibly for assembly of the head region. Essential for efficient processing of 16S rRNA. May be needed both before and after RbfA during the maturation of 16S rRNA. It has affinity for free ribosomal 30S subunits but not for 70S ribosomes.</text>
</comment>
<protein>
    <recommendedName>
        <fullName evidence="5">Ribosome maturation factor RimM</fullName>
    </recommendedName>
</protein>
<dbReference type="GO" id="GO:0042274">
    <property type="term" value="P:ribosomal small subunit biogenesis"/>
    <property type="evidence" value="ECO:0007669"/>
    <property type="project" value="UniProtKB-UniRule"/>
</dbReference>
<dbReference type="GO" id="GO:0006364">
    <property type="term" value="P:rRNA processing"/>
    <property type="evidence" value="ECO:0007669"/>
    <property type="project" value="UniProtKB-UniRule"/>
</dbReference>